<accession>A0A0E9VY83</accession>
<organism evidence="1">
    <name type="scientific">Anguilla anguilla</name>
    <name type="common">European freshwater eel</name>
    <name type="synonym">Muraena anguilla</name>
    <dbReference type="NCBI Taxonomy" id="7936"/>
    <lineage>
        <taxon>Eukaryota</taxon>
        <taxon>Metazoa</taxon>
        <taxon>Chordata</taxon>
        <taxon>Craniata</taxon>
        <taxon>Vertebrata</taxon>
        <taxon>Euteleostomi</taxon>
        <taxon>Actinopterygii</taxon>
        <taxon>Neopterygii</taxon>
        <taxon>Teleostei</taxon>
        <taxon>Anguilliformes</taxon>
        <taxon>Anguillidae</taxon>
        <taxon>Anguilla</taxon>
    </lineage>
</organism>
<reference evidence="1" key="1">
    <citation type="submission" date="2014-11" db="EMBL/GenBank/DDBJ databases">
        <authorList>
            <person name="Amaro Gonzalez C."/>
        </authorList>
    </citation>
    <scope>NUCLEOTIDE SEQUENCE</scope>
</reference>
<name>A0A0E9VY83_ANGAN</name>
<dbReference type="EMBL" id="GBXM01025535">
    <property type="protein sequence ID" value="JAH83042.1"/>
    <property type="molecule type" value="Transcribed_RNA"/>
</dbReference>
<reference evidence="1" key="2">
    <citation type="journal article" date="2015" name="Fish Shellfish Immunol.">
        <title>Early steps in the European eel (Anguilla anguilla)-Vibrio vulnificus interaction in the gills: Role of the RtxA13 toxin.</title>
        <authorList>
            <person name="Callol A."/>
            <person name="Pajuelo D."/>
            <person name="Ebbesson L."/>
            <person name="Teles M."/>
            <person name="MacKenzie S."/>
            <person name="Amaro C."/>
        </authorList>
    </citation>
    <scope>NUCLEOTIDE SEQUENCE</scope>
</reference>
<protein>
    <submittedName>
        <fullName evidence="1">Uncharacterized protein</fullName>
    </submittedName>
</protein>
<sequence>MGATILLLFSNIS</sequence>
<proteinExistence type="predicted"/>
<evidence type="ECO:0000313" key="1">
    <source>
        <dbReference type="EMBL" id="JAH83042.1"/>
    </source>
</evidence>